<feature type="active site" evidence="24">
    <location>
        <position position="780"/>
    </location>
</feature>
<dbReference type="SUPFAM" id="SSF56194">
    <property type="entry name" value="Uridine diphospho-N-Acetylenolpyruvylglucosamine reductase, MurB, C-terminal domain"/>
    <property type="match status" value="1"/>
</dbReference>
<dbReference type="PROSITE" id="PS51387">
    <property type="entry name" value="FAD_PCMH"/>
    <property type="match status" value="1"/>
</dbReference>
<feature type="transmembrane region" description="Helical" evidence="25">
    <location>
        <begin position="340"/>
        <end position="360"/>
    </location>
</feature>
<sequence length="788" mass="80775">MAALDNLVVTTALPVIREDLDGSLAALEWIVNGYTLPFACLLLFAAGLGDRFGRRRVFAGGVVVFTLASALAALAGTTGELIAARALQGVGAAVLLPLSLTLITASVPAERRGTAFGIWGAINGLAVAGGPLVGGAVTEHLSWHWIFWLNVPVGLLLLPLIRLRLPGGRGTDAPLDVPGALLATAGLLGVVLGIIRGHEHGWTAPSTLGPLTAGAAVLVLFVLWERRTPAPLLPLDLFRSRTFALVNAASLLMFLGMFGSIFLLTQFLQIIQGHGPQAAGLRMLPWTAMPLLIAPLAGVLTDRIGGRPVVTTGLGLMAAGLAWFALVADPAVGYGAQLPAFVLCGLGMAMFFAPAGAMVMGSVPPERQGVASGVNNSLREVGGALGIALLASVFAARGGYAPPTAFVDGLVPALWWGAAALLTAGLLVFLVPRGGGAAGAAADPAAPLGGTAGTGGPARRLLTAGNDEDIVRAVREADTTGTPLLVLGGGSNLVVSDDGFDGTVVRIASTGVRFDGTRLEVAAGENWSALVDRVVAAGLAGIECLAGIPGSVGATPVQNVGAYGQEVADVLTEVVALDRADGGIVTLPAAECGFAYRHSRFKAEPDRWVVLRVRMELEDAGGLSAPLKYAETARLLGVSPGDRVPIGEARDGVLRLRAGKGMVLDPDDHDTWSAGSFFTNPILDDAALAAFRRRVAERLGPDAAPPLYPAGEGLTKTSAAWLIERAGFGRGHGEGPARISGKHTLALTNRGGARTADLLALAREVRAGVREAFGVTLVNEPVTVGVEL</sequence>
<dbReference type="PRINTS" id="PR01036">
    <property type="entry name" value="TCRTETB"/>
</dbReference>
<dbReference type="Pfam" id="PF02873">
    <property type="entry name" value="MurB_C"/>
    <property type="match status" value="1"/>
</dbReference>
<dbReference type="UniPathway" id="UPA00219"/>
<feature type="transmembrane region" description="Helical" evidence="25">
    <location>
        <begin position="143"/>
        <end position="163"/>
    </location>
</feature>
<feature type="active site" description="Proton donor" evidence="24">
    <location>
        <position position="676"/>
    </location>
</feature>
<evidence type="ECO:0000256" key="22">
    <source>
        <dbReference type="ARBA" id="ARBA00023316"/>
    </source>
</evidence>
<feature type="transmembrane region" description="Helical" evidence="25">
    <location>
        <begin position="175"/>
        <end position="195"/>
    </location>
</feature>
<comment type="catalytic activity">
    <reaction evidence="23 24">
        <text>UDP-N-acetyl-alpha-D-muramate + NADP(+) = UDP-N-acetyl-3-O-(1-carboxyvinyl)-alpha-D-glucosamine + NADPH + H(+)</text>
        <dbReference type="Rhea" id="RHEA:12248"/>
        <dbReference type="ChEBI" id="CHEBI:15378"/>
        <dbReference type="ChEBI" id="CHEBI:57783"/>
        <dbReference type="ChEBI" id="CHEBI:58349"/>
        <dbReference type="ChEBI" id="CHEBI:68483"/>
        <dbReference type="ChEBI" id="CHEBI:70757"/>
        <dbReference type="EC" id="1.3.1.98"/>
    </reaction>
</comment>
<keyword evidence="18 24" id="KW-0560">Oxidoreductase</keyword>
<feature type="transmembrane region" description="Helical" evidence="25">
    <location>
        <begin position="245"/>
        <end position="271"/>
    </location>
</feature>
<dbReference type="InterPro" id="IPR006094">
    <property type="entry name" value="Oxid_FAD_bind_N"/>
</dbReference>
<dbReference type="GO" id="GO:0051301">
    <property type="term" value="P:cell division"/>
    <property type="evidence" value="ECO:0007669"/>
    <property type="project" value="UniProtKB-KW"/>
</dbReference>
<evidence type="ECO:0000256" key="25">
    <source>
        <dbReference type="SAM" id="Phobius"/>
    </source>
</evidence>
<evidence type="ECO:0000256" key="9">
    <source>
        <dbReference type="ARBA" id="ARBA00022490"/>
    </source>
</evidence>
<comment type="caution">
    <text evidence="28">The sequence shown here is derived from an EMBL/GenBank/DDBJ whole genome shotgun (WGS) entry which is preliminary data.</text>
</comment>
<evidence type="ECO:0000256" key="11">
    <source>
        <dbReference type="ARBA" id="ARBA00022630"/>
    </source>
</evidence>
<comment type="similarity">
    <text evidence="6 24">Belongs to the MurB family.</text>
</comment>
<dbReference type="PANTHER" id="PTHR42718">
    <property type="entry name" value="MAJOR FACILITATOR SUPERFAMILY MULTIDRUG TRANSPORTER MFSC"/>
    <property type="match status" value="1"/>
</dbReference>
<evidence type="ECO:0000256" key="3">
    <source>
        <dbReference type="ARBA" id="ARBA00004496"/>
    </source>
</evidence>
<keyword evidence="16 24" id="KW-0573">Peptidoglycan synthesis</keyword>
<feature type="transmembrane region" description="Helical" evidence="25">
    <location>
        <begin position="381"/>
        <end position="401"/>
    </location>
</feature>
<keyword evidence="12 25" id="KW-0812">Transmembrane</keyword>
<evidence type="ECO:0000256" key="17">
    <source>
        <dbReference type="ARBA" id="ARBA00022989"/>
    </source>
</evidence>
<dbReference type="AlphaFoldDB" id="A0A7W3T4W5"/>
<evidence type="ECO:0000256" key="2">
    <source>
        <dbReference type="ARBA" id="ARBA00003921"/>
    </source>
</evidence>
<reference evidence="29" key="1">
    <citation type="submission" date="2019-10" db="EMBL/GenBank/DDBJ databases">
        <title>Streptomyces sp. nov., a novel actinobacterium isolated from alkaline environment.</title>
        <authorList>
            <person name="Golinska P."/>
        </authorList>
    </citation>
    <scope>NUCLEOTIDE SEQUENCE [LARGE SCALE GENOMIC DNA]</scope>
    <source>
        <strain evidence="29">DSM 42108</strain>
    </source>
</reference>
<keyword evidence="20" id="KW-0046">Antibiotic resistance</keyword>
<dbReference type="CDD" id="cd17321">
    <property type="entry name" value="MFS_MMR_MDR_like"/>
    <property type="match status" value="1"/>
</dbReference>
<keyword evidence="8" id="KW-1003">Cell membrane</keyword>
<evidence type="ECO:0000256" key="7">
    <source>
        <dbReference type="ARBA" id="ARBA00022448"/>
    </source>
</evidence>
<dbReference type="NCBIfam" id="TIGR00179">
    <property type="entry name" value="murB"/>
    <property type="match status" value="1"/>
</dbReference>
<keyword evidence="11 24" id="KW-0285">Flavoprotein</keyword>
<feature type="active site" evidence="24">
    <location>
        <position position="597"/>
    </location>
</feature>
<dbReference type="Proteomes" id="UP000530234">
    <property type="component" value="Unassembled WGS sequence"/>
</dbReference>
<dbReference type="GO" id="GO:0046677">
    <property type="term" value="P:response to antibiotic"/>
    <property type="evidence" value="ECO:0007669"/>
    <property type="project" value="UniProtKB-KW"/>
</dbReference>
<keyword evidence="19 25" id="KW-0472">Membrane</keyword>
<dbReference type="InterPro" id="IPR016167">
    <property type="entry name" value="FAD-bd_PCMH_sub1"/>
</dbReference>
<evidence type="ECO:0000256" key="1">
    <source>
        <dbReference type="ARBA" id="ARBA00001974"/>
    </source>
</evidence>
<dbReference type="InterPro" id="IPR036318">
    <property type="entry name" value="FAD-bd_PCMH-like_sf"/>
</dbReference>
<dbReference type="InterPro" id="IPR036635">
    <property type="entry name" value="MurB_C_sf"/>
</dbReference>
<evidence type="ECO:0000256" key="8">
    <source>
        <dbReference type="ARBA" id="ARBA00022475"/>
    </source>
</evidence>
<dbReference type="Gene3D" id="1.20.1720.10">
    <property type="entry name" value="Multidrug resistance protein D"/>
    <property type="match status" value="1"/>
</dbReference>
<dbReference type="Gene3D" id="3.30.465.10">
    <property type="match status" value="1"/>
</dbReference>
<keyword evidence="13 24" id="KW-0274">FAD</keyword>
<comment type="function">
    <text evidence="2 24">Cell wall formation.</text>
</comment>
<evidence type="ECO:0000256" key="19">
    <source>
        <dbReference type="ARBA" id="ARBA00023136"/>
    </source>
</evidence>
<evidence type="ECO:0000256" key="5">
    <source>
        <dbReference type="ARBA" id="ARBA00004752"/>
    </source>
</evidence>
<evidence type="ECO:0000259" key="26">
    <source>
        <dbReference type="PROSITE" id="PS50850"/>
    </source>
</evidence>
<keyword evidence="7" id="KW-0813">Transport</keyword>
<keyword evidence="10 24" id="KW-0132">Cell division</keyword>
<proteinExistence type="inferred from homology"/>
<dbReference type="Gene3D" id="1.20.1250.20">
    <property type="entry name" value="MFS general substrate transporter like domains"/>
    <property type="match status" value="1"/>
</dbReference>
<dbReference type="GO" id="GO:0071949">
    <property type="term" value="F:FAD binding"/>
    <property type="evidence" value="ECO:0007669"/>
    <property type="project" value="InterPro"/>
</dbReference>
<evidence type="ECO:0000256" key="13">
    <source>
        <dbReference type="ARBA" id="ARBA00022827"/>
    </source>
</evidence>
<dbReference type="HAMAP" id="MF_00037">
    <property type="entry name" value="MurB"/>
    <property type="match status" value="1"/>
</dbReference>
<accession>A0A7W3T4W5</accession>
<dbReference type="EC" id="1.3.1.98" evidence="24"/>
<dbReference type="InterPro" id="IPR016169">
    <property type="entry name" value="FAD-bd_PCMH_sub2"/>
</dbReference>
<dbReference type="GO" id="GO:0008762">
    <property type="term" value="F:UDP-N-acetylmuramate dehydrogenase activity"/>
    <property type="evidence" value="ECO:0007669"/>
    <property type="project" value="UniProtKB-UniRule"/>
</dbReference>
<evidence type="ECO:0000256" key="18">
    <source>
        <dbReference type="ARBA" id="ARBA00023002"/>
    </source>
</evidence>
<evidence type="ECO:0000313" key="29">
    <source>
        <dbReference type="Proteomes" id="UP000530234"/>
    </source>
</evidence>
<evidence type="ECO:0000256" key="10">
    <source>
        <dbReference type="ARBA" id="ARBA00022618"/>
    </source>
</evidence>
<feature type="transmembrane region" description="Helical" evidence="25">
    <location>
        <begin position="57"/>
        <end position="76"/>
    </location>
</feature>
<dbReference type="InterPro" id="IPR020846">
    <property type="entry name" value="MFS_dom"/>
</dbReference>
<keyword evidence="15 24" id="KW-0133">Cell shape</keyword>
<dbReference type="Gene3D" id="3.90.78.10">
    <property type="entry name" value="UDP-N-acetylenolpyruvoylglucosamine reductase, C-terminal domain"/>
    <property type="match status" value="1"/>
</dbReference>
<feature type="domain" description="Major facilitator superfamily (MFS) profile" evidence="26">
    <location>
        <begin position="1"/>
        <end position="435"/>
    </location>
</feature>
<protein>
    <recommendedName>
        <fullName evidence="24">UDP-N-acetylenolpyruvoylglucosamine reductase</fullName>
        <ecNumber evidence="24">1.3.1.98</ecNumber>
    </recommendedName>
    <alternativeName>
        <fullName evidence="24">UDP-N-acetylmuramate dehydrogenase</fullName>
    </alternativeName>
</protein>
<evidence type="ECO:0000256" key="24">
    <source>
        <dbReference type="HAMAP-Rule" id="MF_00037"/>
    </source>
</evidence>
<comment type="cofactor">
    <cofactor evidence="1 24">
        <name>FAD</name>
        <dbReference type="ChEBI" id="CHEBI:57692"/>
    </cofactor>
</comment>
<dbReference type="GO" id="GO:0009252">
    <property type="term" value="P:peptidoglycan biosynthetic process"/>
    <property type="evidence" value="ECO:0007669"/>
    <property type="project" value="UniProtKB-UniRule"/>
</dbReference>
<feature type="transmembrane region" description="Helical" evidence="25">
    <location>
        <begin position="115"/>
        <end position="137"/>
    </location>
</feature>
<dbReference type="SUPFAM" id="SSF103473">
    <property type="entry name" value="MFS general substrate transporter"/>
    <property type="match status" value="1"/>
</dbReference>
<dbReference type="SUPFAM" id="SSF56176">
    <property type="entry name" value="FAD-binding/transporter-associated domain-like"/>
    <property type="match status" value="1"/>
</dbReference>
<dbReference type="Pfam" id="PF01565">
    <property type="entry name" value="FAD_binding_4"/>
    <property type="match status" value="1"/>
</dbReference>
<dbReference type="Gene3D" id="3.30.43.10">
    <property type="entry name" value="Uridine Diphospho-n-acetylenolpyruvylglucosamine Reductase, domain 2"/>
    <property type="match status" value="1"/>
</dbReference>
<dbReference type="InterPro" id="IPR036259">
    <property type="entry name" value="MFS_trans_sf"/>
</dbReference>
<feature type="transmembrane region" description="Helical" evidence="25">
    <location>
        <begin position="29"/>
        <end position="48"/>
    </location>
</feature>
<dbReference type="Pfam" id="PF07690">
    <property type="entry name" value="MFS_1"/>
    <property type="match status" value="1"/>
</dbReference>
<dbReference type="InterPro" id="IPR011601">
    <property type="entry name" value="MurB_C"/>
</dbReference>
<dbReference type="GO" id="GO:0005886">
    <property type="term" value="C:plasma membrane"/>
    <property type="evidence" value="ECO:0007669"/>
    <property type="project" value="UniProtKB-SubCell"/>
</dbReference>
<comment type="pathway">
    <text evidence="5 24">Cell wall biogenesis; peptidoglycan biosynthesis.</text>
</comment>
<evidence type="ECO:0000256" key="4">
    <source>
        <dbReference type="ARBA" id="ARBA00004651"/>
    </source>
</evidence>
<organism evidence="28 29">
    <name type="scientific">Streptomyces calidiresistens</name>
    <dbReference type="NCBI Taxonomy" id="1485586"/>
    <lineage>
        <taxon>Bacteria</taxon>
        <taxon>Bacillati</taxon>
        <taxon>Actinomycetota</taxon>
        <taxon>Actinomycetes</taxon>
        <taxon>Kitasatosporales</taxon>
        <taxon>Streptomycetaceae</taxon>
        <taxon>Streptomyces</taxon>
    </lineage>
</organism>
<comment type="subcellular location">
    <subcellularLocation>
        <location evidence="4">Cell membrane</location>
        <topology evidence="4">Multi-pass membrane protein</topology>
    </subcellularLocation>
    <subcellularLocation>
        <location evidence="3 24">Cytoplasm</location>
    </subcellularLocation>
</comment>
<name>A0A7W3T4W5_9ACTN</name>
<dbReference type="PROSITE" id="PS50850">
    <property type="entry name" value="MFS"/>
    <property type="match status" value="1"/>
</dbReference>
<dbReference type="NCBIfam" id="TIGR00711">
    <property type="entry name" value="efflux_EmrB"/>
    <property type="match status" value="1"/>
</dbReference>
<dbReference type="InterPro" id="IPR016166">
    <property type="entry name" value="FAD-bd_PCMH"/>
</dbReference>
<dbReference type="InterPro" id="IPR004638">
    <property type="entry name" value="EmrB-like"/>
</dbReference>
<feature type="transmembrane region" description="Helical" evidence="25">
    <location>
        <begin position="207"/>
        <end position="224"/>
    </location>
</feature>
<evidence type="ECO:0000256" key="23">
    <source>
        <dbReference type="ARBA" id="ARBA00048914"/>
    </source>
</evidence>
<dbReference type="NCBIfam" id="NF010478">
    <property type="entry name" value="PRK13903.1"/>
    <property type="match status" value="1"/>
</dbReference>
<keyword evidence="9 24" id="KW-0963">Cytoplasm</keyword>
<evidence type="ECO:0000256" key="16">
    <source>
        <dbReference type="ARBA" id="ARBA00022984"/>
    </source>
</evidence>
<feature type="transmembrane region" description="Helical" evidence="25">
    <location>
        <begin position="308"/>
        <end position="328"/>
    </location>
</feature>
<evidence type="ECO:0000256" key="21">
    <source>
        <dbReference type="ARBA" id="ARBA00023306"/>
    </source>
</evidence>
<gene>
    <name evidence="24" type="primary">murB</name>
    <name evidence="28" type="ORF">FOE67_16140</name>
</gene>
<evidence type="ECO:0000256" key="15">
    <source>
        <dbReference type="ARBA" id="ARBA00022960"/>
    </source>
</evidence>
<evidence type="ECO:0000259" key="27">
    <source>
        <dbReference type="PROSITE" id="PS51387"/>
    </source>
</evidence>
<keyword evidence="29" id="KW-1185">Reference proteome</keyword>
<keyword evidence="21 24" id="KW-0131">Cell cycle</keyword>
<feature type="transmembrane region" description="Helical" evidence="25">
    <location>
        <begin position="283"/>
        <end position="301"/>
    </location>
</feature>
<evidence type="ECO:0000256" key="12">
    <source>
        <dbReference type="ARBA" id="ARBA00022692"/>
    </source>
</evidence>
<keyword evidence="14 24" id="KW-0521">NADP</keyword>
<feature type="domain" description="FAD-binding PCMH-type" evidence="27">
    <location>
        <begin position="454"/>
        <end position="620"/>
    </location>
</feature>
<dbReference type="InterPro" id="IPR011701">
    <property type="entry name" value="MFS"/>
</dbReference>
<feature type="transmembrane region" description="Helical" evidence="25">
    <location>
        <begin position="413"/>
        <end position="431"/>
    </location>
</feature>
<dbReference type="GO" id="GO:0022857">
    <property type="term" value="F:transmembrane transporter activity"/>
    <property type="evidence" value="ECO:0007669"/>
    <property type="project" value="InterPro"/>
</dbReference>
<keyword evidence="17 25" id="KW-1133">Transmembrane helix</keyword>
<dbReference type="PANTHER" id="PTHR42718:SF42">
    <property type="entry name" value="EXPORT PROTEIN"/>
    <property type="match status" value="1"/>
</dbReference>
<dbReference type="EMBL" id="VKHS01000402">
    <property type="protein sequence ID" value="MBB0231004.1"/>
    <property type="molecule type" value="Genomic_DNA"/>
</dbReference>
<evidence type="ECO:0000256" key="20">
    <source>
        <dbReference type="ARBA" id="ARBA00023251"/>
    </source>
</evidence>
<evidence type="ECO:0000313" key="28">
    <source>
        <dbReference type="EMBL" id="MBB0231004.1"/>
    </source>
</evidence>
<dbReference type="GO" id="GO:0005737">
    <property type="term" value="C:cytoplasm"/>
    <property type="evidence" value="ECO:0007669"/>
    <property type="project" value="UniProtKB-SubCell"/>
</dbReference>
<keyword evidence="22 24" id="KW-0961">Cell wall biogenesis/degradation</keyword>
<dbReference type="GO" id="GO:0008360">
    <property type="term" value="P:regulation of cell shape"/>
    <property type="evidence" value="ECO:0007669"/>
    <property type="project" value="UniProtKB-KW"/>
</dbReference>
<evidence type="ECO:0000256" key="6">
    <source>
        <dbReference type="ARBA" id="ARBA00010485"/>
    </source>
</evidence>
<evidence type="ECO:0000256" key="14">
    <source>
        <dbReference type="ARBA" id="ARBA00022857"/>
    </source>
</evidence>
<dbReference type="GO" id="GO:0071555">
    <property type="term" value="P:cell wall organization"/>
    <property type="evidence" value="ECO:0007669"/>
    <property type="project" value="UniProtKB-KW"/>
</dbReference>
<feature type="transmembrane region" description="Helical" evidence="25">
    <location>
        <begin position="82"/>
        <end position="103"/>
    </location>
</feature>
<dbReference type="InterPro" id="IPR003170">
    <property type="entry name" value="MurB"/>
</dbReference>